<sequence length="49" mass="5749">MQTRVSVDLLAKSILLLWVRIYSLQAHRMGLYWHGDIVLPPTALNQRHH</sequence>
<feature type="signal peptide" evidence="1">
    <location>
        <begin position="1"/>
        <end position="26"/>
    </location>
</feature>
<dbReference type="AlphaFoldDB" id="A0A3P6D4M1"/>
<organism evidence="2">
    <name type="scientific">Brassica campestris</name>
    <name type="common">Field mustard</name>
    <dbReference type="NCBI Taxonomy" id="3711"/>
    <lineage>
        <taxon>Eukaryota</taxon>
        <taxon>Viridiplantae</taxon>
        <taxon>Streptophyta</taxon>
        <taxon>Embryophyta</taxon>
        <taxon>Tracheophyta</taxon>
        <taxon>Spermatophyta</taxon>
        <taxon>Magnoliopsida</taxon>
        <taxon>eudicotyledons</taxon>
        <taxon>Gunneridae</taxon>
        <taxon>Pentapetalae</taxon>
        <taxon>rosids</taxon>
        <taxon>malvids</taxon>
        <taxon>Brassicales</taxon>
        <taxon>Brassicaceae</taxon>
        <taxon>Brassiceae</taxon>
        <taxon>Brassica</taxon>
    </lineage>
</organism>
<accession>A0A3P6D4M1</accession>
<proteinExistence type="predicted"/>
<name>A0A3P6D4M1_BRACM</name>
<keyword evidence="1" id="KW-0732">Signal</keyword>
<evidence type="ECO:0000256" key="1">
    <source>
        <dbReference type="SAM" id="SignalP"/>
    </source>
</evidence>
<feature type="chain" id="PRO_5018156528" evidence="1">
    <location>
        <begin position="27"/>
        <end position="49"/>
    </location>
</feature>
<dbReference type="EMBL" id="LR031577">
    <property type="protein sequence ID" value="VDD17345.1"/>
    <property type="molecule type" value="Genomic_DNA"/>
</dbReference>
<gene>
    <name evidence="2" type="ORF">BRAA10T43058Z</name>
</gene>
<reference evidence="2" key="1">
    <citation type="submission" date="2018-11" db="EMBL/GenBank/DDBJ databases">
        <authorList>
            <consortium name="Genoscope - CEA"/>
            <person name="William W."/>
        </authorList>
    </citation>
    <scope>NUCLEOTIDE SEQUENCE</scope>
</reference>
<evidence type="ECO:0000313" key="2">
    <source>
        <dbReference type="EMBL" id="VDD17345.1"/>
    </source>
</evidence>
<protein>
    <submittedName>
        <fullName evidence="2">Uncharacterized protein</fullName>
    </submittedName>
</protein>